<name>I0YTF0_COCSC</name>
<comment type="caution">
    <text evidence="1">The sequence shown here is derived from an EMBL/GenBank/DDBJ whole genome shotgun (WGS) entry which is preliminary data.</text>
</comment>
<dbReference type="KEGG" id="csl:COCSUDRAFT_67002"/>
<organism evidence="1 2">
    <name type="scientific">Coccomyxa subellipsoidea (strain C-169)</name>
    <name type="common">Green microalga</name>
    <dbReference type="NCBI Taxonomy" id="574566"/>
    <lineage>
        <taxon>Eukaryota</taxon>
        <taxon>Viridiplantae</taxon>
        <taxon>Chlorophyta</taxon>
        <taxon>core chlorophytes</taxon>
        <taxon>Trebouxiophyceae</taxon>
        <taxon>Trebouxiophyceae incertae sedis</taxon>
        <taxon>Coccomyxaceae</taxon>
        <taxon>Coccomyxa</taxon>
        <taxon>Coccomyxa subellipsoidea</taxon>
    </lineage>
</organism>
<keyword evidence="2" id="KW-1185">Reference proteome</keyword>
<sequence>MSAGYKLKGGGQHFLSGQSGCCWQTECSNLCSQVRMQILCVLLLFLWGPQQATWISFAHSWEVCMVASGGAAPLSEGTDTSTHLEKQLPVLWEVLYFSPAGDQGRDCVPNAAWPRFTSFHHLAGKQQSCSAKDAEQSMETESFHGSCTAQILSSRIMEILGGSMNKMSTCSSAVLSTLPYSCLFGTPENLRVLPRGG</sequence>
<accession>I0YTF0</accession>
<dbReference type="Proteomes" id="UP000007264">
    <property type="component" value="Unassembled WGS sequence"/>
</dbReference>
<dbReference type="GeneID" id="17039653"/>
<evidence type="ECO:0000313" key="1">
    <source>
        <dbReference type="EMBL" id="EIE21669.1"/>
    </source>
</evidence>
<dbReference type="EMBL" id="AGSI01000012">
    <property type="protein sequence ID" value="EIE21669.1"/>
    <property type="molecule type" value="Genomic_DNA"/>
</dbReference>
<dbReference type="RefSeq" id="XP_005646213.1">
    <property type="nucleotide sequence ID" value="XM_005646156.1"/>
</dbReference>
<proteinExistence type="predicted"/>
<reference evidence="1 2" key="1">
    <citation type="journal article" date="2012" name="Genome Biol.">
        <title>The genome of the polar eukaryotic microalga coccomyxa subellipsoidea reveals traits of cold adaptation.</title>
        <authorList>
            <person name="Blanc G."/>
            <person name="Agarkova I."/>
            <person name="Grimwood J."/>
            <person name="Kuo A."/>
            <person name="Brueggeman A."/>
            <person name="Dunigan D."/>
            <person name="Gurnon J."/>
            <person name="Ladunga I."/>
            <person name="Lindquist E."/>
            <person name="Lucas S."/>
            <person name="Pangilinan J."/>
            <person name="Proschold T."/>
            <person name="Salamov A."/>
            <person name="Schmutz J."/>
            <person name="Weeks D."/>
            <person name="Yamada T."/>
            <person name="Claverie J.M."/>
            <person name="Grigoriev I."/>
            <person name="Van Etten J."/>
            <person name="Lomsadze A."/>
            <person name="Borodovsky M."/>
        </authorList>
    </citation>
    <scope>NUCLEOTIDE SEQUENCE [LARGE SCALE GENOMIC DNA]</scope>
    <source>
        <strain evidence="1 2">C-169</strain>
    </source>
</reference>
<evidence type="ECO:0000313" key="2">
    <source>
        <dbReference type="Proteomes" id="UP000007264"/>
    </source>
</evidence>
<dbReference type="AlphaFoldDB" id="I0YTF0"/>
<gene>
    <name evidence="1" type="ORF">COCSUDRAFT_67002</name>
</gene>
<protein>
    <submittedName>
        <fullName evidence="1">Uncharacterized protein</fullName>
    </submittedName>
</protein>